<organism evidence="1 2">
    <name type="scientific">Mycena maculata</name>
    <dbReference type="NCBI Taxonomy" id="230809"/>
    <lineage>
        <taxon>Eukaryota</taxon>
        <taxon>Fungi</taxon>
        <taxon>Dikarya</taxon>
        <taxon>Basidiomycota</taxon>
        <taxon>Agaricomycotina</taxon>
        <taxon>Agaricomycetes</taxon>
        <taxon>Agaricomycetidae</taxon>
        <taxon>Agaricales</taxon>
        <taxon>Marasmiineae</taxon>
        <taxon>Mycenaceae</taxon>
        <taxon>Mycena</taxon>
    </lineage>
</organism>
<comment type="caution">
    <text evidence="1">The sequence shown here is derived from an EMBL/GenBank/DDBJ whole genome shotgun (WGS) entry which is preliminary data.</text>
</comment>
<keyword evidence="2" id="KW-1185">Reference proteome</keyword>
<accession>A0AAD7HDR2</accession>
<evidence type="ECO:0000313" key="2">
    <source>
        <dbReference type="Proteomes" id="UP001215280"/>
    </source>
</evidence>
<gene>
    <name evidence="1" type="ORF">DFH07DRAFT_333663</name>
</gene>
<protein>
    <recommendedName>
        <fullName evidence="3">BTB domain-containing protein</fullName>
    </recommendedName>
</protein>
<evidence type="ECO:0008006" key="3">
    <source>
        <dbReference type="Google" id="ProtNLM"/>
    </source>
</evidence>
<sequence>MQTSASKRQRVDPIAVAVPIRSDIWFADGNIVIQAQDTQFRVYKGPLCNASPVLKTAVEDLGDSKGVEGCPLLHLTDSSTDVACVLRTIFDRWSYPDDEPVPFEVITAFMRLGRKWRMKALYRSALARLCYAFPASREEYVCNRAETRILFRDHISKQREIVVDTIALARELDLPFLLPAAFWLAATRLDYLAKDHTNTISSADRGAILSAVNPLRIAYAKYLYGWLDGNSPDCTTGQECNAKKVKYALEVWKPPGIFLVFTWYSNATKGMCQSCAAAGRKHHSEGGERLWRELPSFFGLPSWDELLAAKNRDF</sequence>
<dbReference type="EMBL" id="JARJLG010000306">
    <property type="protein sequence ID" value="KAJ7718415.1"/>
    <property type="molecule type" value="Genomic_DNA"/>
</dbReference>
<dbReference type="AlphaFoldDB" id="A0AAD7HDR2"/>
<name>A0AAD7HDR2_9AGAR</name>
<evidence type="ECO:0000313" key="1">
    <source>
        <dbReference type="EMBL" id="KAJ7718415.1"/>
    </source>
</evidence>
<dbReference type="Proteomes" id="UP001215280">
    <property type="component" value="Unassembled WGS sequence"/>
</dbReference>
<reference evidence="1" key="1">
    <citation type="submission" date="2023-03" db="EMBL/GenBank/DDBJ databases">
        <title>Massive genome expansion in bonnet fungi (Mycena s.s.) driven by repeated elements and novel gene families across ecological guilds.</title>
        <authorList>
            <consortium name="Lawrence Berkeley National Laboratory"/>
            <person name="Harder C.B."/>
            <person name="Miyauchi S."/>
            <person name="Viragh M."/>
            <person name="Kuo A."/>
            <person name="Thoen E."/>
            <person name="Andreopoulos B."/>
            <person name="Lu D."/>
            <person name="Skrede I."/>
            <person name="Drula E."/>
            <person name="Henrissat B."/>
            <person name="Morin E."/>
            <person name="Kohler A."/>
            <person name="Barry K."/>
            <person name="LaButti K."/>
            <person name="Morin E."/>
            <person name="Salamov A."/>
            <person name="Lipzen A."/>
            <person name="Mereny Z."/>
            <person name="Hegedus B."/>
            <person name="Baldrian P."/>
            <person name="Stursova M."/>
            <person name="Weitz H."/>
            <person name="Taylor A."/>
            <person name="Grigoriev I.V."/>
            <person name="Nagy L.G."/>
            <person name="Martin F."/>
            <person name="Kauserud H."/>
        </authorList>
    </citation>
    <scope>NUCLEOTIDE SEQUENCE</scope>
    <source>
        <strain evidence="1">CBHHK188m</strain>
    </source>
</reference>
<proteinExistence type="predicted"/>